<dbReference type="EMBL" id="JBEPNZ010000001">
    <property type="protein sequence ID" value="MET3944963.1"/>
    <property type="molecule type" value="Genomic_DNA"/>
</dbReference>
<evidence type="ECO:0000256" key="2">
    <source>
        <dbReference type="ARBA" id="ARBA00022723"/>
    </source>
</evidence>
<dbReference type="InterPro" id="IPR008250">
    <property type="entry name" value="ATPase_P-typ_transduc_dom_A_sf"/>
</dbReference>
<feature type="transmembrane region" description="Helical" evidence="4">
    <location>
        <begin position="252"/>
        <end position="276"/>
    </location>
</feature>
<dbReference type="InterPro" id="IPR036412">
    <property type="entry name" value="HAD-like_sf"/>
</dbReference>
<keyword evidence="7" id="KW-0378">Hydrolase</keyword>
<name>A0A7X6REU0_9CORY</name>
<accession>A0A7X6REU0</accession>
<dbReference type="EMBL" id="JAAXPF010000003">
    <property type="protein sequence ID" value="NKY68564.1"/>
    <property type="molecule type" value="Genomic_DNA"/>
</dbReference>
<evidence type="ECO:0000313" key="9">
    <source>
        <dbReference type="Proteomes" id="UP001549139"/>
    </source>
</evidence>
<comment type="subcellular location">
    <subcellularLocation>
        <location evidence="1">Membrane</location>
        <topology evidence="1">Multi-pass membrane protein</topology>
    </subcellularLocation>
</comment>
<evidence type="ECO:0000256" key="4">
    <source>
        <dbReference type="SAM" id="Phobius"/>
    </source>
</evidence>
<proteinExistence type="predicted"/>
<comment type="caution">
    <text evidence="7">The sequence shown here is derived from an EMBL/GenBank/DDBJ whole genome shotgun (WGS) entry which is preliminary data.</text>
</comment>
<dbReference type="Gene3D" id="3.40.50.1000">
    <property type="entry name" value="HAD superfamily/HAD-like"/>
    <property type="match status" value="1"/>
</dbReference>
<gene>
    <name evidence="7" type="ORF">HF989_04145</name>
    <name evidence="6" type="ORF">JOF50_001762</name>
</gene>
<dbReference type="AlphaFoldDB" id="A0A7X6REU0"/>
<dbReference type="PANTHER" id="PTHR43520">
    <property type="entry name" value="ATP7, ISOFORM B"/>
    <property type="match status" value="1"/>
</dbReference>
<keyword evidence="2" id="KW-0479">Metal-binding</keyword>
<dbReference type="Gene3D" id="3.40.1110.10">
    <property type="entry name" value="Calcium-transporting ATPase, cytoplasmic domain N"/>
    <property type="match status" value="1"/>
</dbReference>
<protein>
    <submittedName>
        <fullName evidence="6">Cation transport ATPase</fullName>
    </submittedName>
    <submittedName>
        <fullName evidence="7">HAD family hydrolase</fullName>
    </submittedName>
</protein>
<feature type="transmembrane region" description="Helical" evidence="4">
    <location>
        <begin position="816"/>
        <end position="832"/>
    </location>
</feature>
<dbReference type="Gene3D" id="2.70.150.10">
    <property type="entry name" value="Calcium-transporting ATPase, cytoplasmic transduction domain A"/>
    <property type="match status" value="1"/>
</dbReference>
<dbReference type="SUPFAM" id="SSF81660">
    <property type="entry name" value="Metal cation-transporting ATPase, ATP-binding domain N"/>
    <property type="match status" value="1"/>
</dbReference>
<sequence length="863" mass="93166">MTQFESDNARGIPGTGREGAQLAEAGQAELEECIEAARDAARQAGIDPATARRDLDGELVRPNASYAFELHGVEDGPQLQEIEDALESLDGVSARLVYPTRMAWVTAPASMPLPQLVKTIEGFGVGAVVTDSTLQRRAHGRYWTEHPMPRRTKHRRNEEAAHLLARAQGFVKNTTRSERRSGDVLFTARDLVTPARLWTAFALTIPVLLLTYLPGLGFPGWQWVAFALTTPVVLWCASPFHRAMAGGVRRGLSALDGASSIAILASYLWSLAVLLFTDAGRIGYESSGNWVPLEIGDGPELYLEVACTVTTLLLLGRYFSMRVRSNLLDQLEARRPGTESLYEVCHRAKSGAFEQRPATEITRGDDVIVRAGQVIPVDGEVVGGSGVIGWELINTHDSPQLKVGKRVVAGSVVREGEIKVRATRVGHTTLLTAVQRWLEEASRQQNAATMVSTRSAGMLIPAAYAIAVLDFGLWLLFTGNINTAASTALAILIVVAPFSLAISPALAIRQGIEAAVRNGVLVRDGNALRVLSKVDTVVFNRVGTLVLPQMRVETVTADSGESSDLVVRIAGVLSADSDHPASRAIVKAAREVRDARSEDPRLPDWLEVSDDIITPDGEFGGRVTATWGSGEDARTQTFDASLWRPTNLSQLRGNLLTAATTGGTPVVVRWDGKDRGVITLYDPAKEDAIEAVDTLESMGVETVMLSRDTYPVARRFADFLGISQVLAGIRSQEKPGAVRSLHSQGAIVAMVSDASVLPVLRVADSGILYAGEDLYSTKTPNWNSVCNVVLLRNDVMAVPQLVEHARRVNRIANRNLWFAGTYNAMAIVLAAAGVLPPVGATLLMLGSSLLVEYGSRRASRFRV</sequence>
<evidence type="ECO:0000256" key="1">
    <source>
        <dbReference type="ARBA" id="ARBA00004141"/>
    </source>
</evidence>
<reference evidence="6 9" key="2">
    <citation type="submission" date="2024-06" db="EMBL/GenBank/DDBJ databases">
        <title>Sequencing the genomes of 1000 actinobacteria strains.</title>
        <authorList>
            <person name="Klenk H.-P."/>
        </authorList>
    </citation>
    <scope>NUCLEOTIDE SEQUENCE [LARGE SCALE GENOMIC DNA]</scope>
    <source>
        <strain evidence="6 9">DSM 44265</strain>
    </source>
</reference>
<keyword evidence="4" id="KW-1133">Transmembrane helix</keyword>
<dbReference type="InterPro" id="IPR059000">
    <property type="entry name" value="ATPase_P-type_domA"/>
</dbReference>
<dbReference type="GO" id="GO:0055070">
    <property type="term" value="P:copper ion homeostasis"/>
    <property type="evidence" value="ECO:0007669"/>
    <property type="project" value="TreeGrafter"/>
</dbReference>
<evidence type="ECO:0000256" key="3">
    <source>
        <dbReference type="ARBA" id="ARBA00022967"/>
    </source>
</evidence>
<dbReference type="RefSeq" id="WP_168684157.1">
    <property type="nucleotide sequence ID" value="NZ_JAAXPF010000003.1"/>
</dbReference>
<feature type="transmembrane region" description="Helical" evidence="4">
    <location>
        <begin position="458"/>
        <end position="477"/>
    </location>
</feature>
<reference evidence="7 8" key="1">
    <citation type="submission" date="2020-04" db="EMBL/GenBank/DDBJ databases">
        <title>MicrobeNet Type strains.</title>
        <authorList>
            <person name="Nicholson A.C."/>
        </authorList>
    </citation>
    <scope>NUCLEOTIDE SEQUENCE [LARGE SCALE GENOMIC DNA]</scope>
    <source>
        <strain evidence="7 8">ATCC 700355</strain>
    </source>
</reference>
<dbReference type="Proteomes" id="UP001549139">
    <property type="component" value="Unassembled WGS sequence"/>
</dbReference>
<keyword evidence="9" id="KW-1185">Reference proteome</keyword>
<feature type="transmembrane region" description="Helical" evidence="4">
    <location>
        <begin position="483"/>
        <end position="508"/>
    </location>
</feature>
<feature type="transmembrane region" description="Helical" evidence="4">
    <location>
        <begin position="301"/>
        <end position="319"/>
    </location>
</feature>
<dbReference type="GO" id="GO:0005507">
    <property type="term" value="F:copper ion binding"/>
    <property type="evidence" value="ECO:0007669"/>
    <property type="project" value="TreeGrafter"/>
</dbReference>
<dbReference type="SUPFAM" id="SSF81653">
    <property type="entry name" value="Calcium ATPase, transduction domain A"/>
    <property type="match status" value="1"/>
</dbReference>
<feature type="transmembrane region" description="Helical" evidence="4">
    <location>
        <begin position="221"/>
        <end position="240"/>
    </location>
</feature>
<dbReference type="InterPro" id="IPR023214">
    <property type="entry name" value="HAD_sf"/>
</dbReference>
<dbReference type="Pfam" id="PF00122">
    <property type="entry name" value="E1-E2_ATPase"/>
    <property type="match status" value="1"/>
</dbReference>
<dbReference type="InterPro" id="IPR023299">
    <property type="entry name" value="ATPase_P-typ_cyto_dom_N"/>
</dbReference>
<dbReference type="SUPFAM" id="SSF56784">
    <property type="entry name" value="HAD-like"/>
    <property type="match status" value="1"/>
</dbReference>
<dbReference type="GO" id="GO:0016787">
    <property type="term" value="F:hydrolase activity"/>
    <property type="evidence" value="ECO:0007669"/>
    <property type="project" value="UniProtKB-KW"/>
</dbReference>
<dbReference type="GO" id="GO:0016020">
    <property type="term" value="C:membrane"/>
    <property type="evidence" value="ECO:0007669"/>
    <property type="project" value="TreeGrafter"/>
</dbReference>
<organism evidence="7 8">
    <name type="scientific">Corynebacterium mucifaciens</name>
    <dbReference type="NCBI Taxonomy" id="57171"/>
    <lineage>
        <taxon>Bacteria</taxon>
        <taxon>Bacillati</taxon>
        <taxon>Actinomycetota</taxon>
        <taxon>Actinomycetes</taxon>
        <taxon>Mycobacteriales</taxon>
        <taxon>Corynebacteriaceae</taxon>
        <taxon>Corynebacterium</taxon>
    </lineage>
</organism>
<feature type="transmembrane region" description="Helical" evidence="4">
    <location>
        <begin position="197"/>
        <end position="215"/>
    </location>
</feature>
<dbReference type="Pfam" id="PF00702">
    <property type="entry name" value="Hydrolase"/>
    <property type="match status" value="1"/>
</dbReference>
<evidence type="ECO:0000313" key="6">
    <source>
        <dbReference type="EMBL" id="MET3944963.1"/>
    </source>
</evidence>
<evidence type="ECO:0000313" key="7">
    <source>
        <dbReference type="EMBL" id="NKY68564.1"/>
    </source>
</evidence>
<keyword evidence="4" id="KW-0472">Membrane</keyword>
<dbReference type="Proteomes" id="UP000554284">
    <property type="component" value="Unassembled WGS sequence"/>
</dbReference>
<dbReference type="GO" id="GO:0000166">
    <property type="term" value="F:nucleotide binding"/>
    <property type="evidence" value="ECO:0007669"/>
    <property type="project" value="InterPro"/>
</dbReference>
<feature type="domain" description="P-type ATPase A" evidence="5">
    <location>
        <begin position="345"/>
        <end position="436"/>
    </location>
</feature>
<dbReference type="GO" id="GO:0043682">
    <property type="term" value="F:P-type divalent copper transporter activity"/>
    <property type="evidence" value="ECO:0007669"/>
    <property type="project" value="TreeGrafter"/>
</dbReference>
<evidence type="ECO:0000259" key="5">
    <source>
        <dbReference type="Pfam" id="PF00122"/>
    </source>
</evidence>
<keyword evidence="3" id="KW-1278">Translocase</keyword>
<dbReference type="PANTHER" id="PTHR43520:SF8">
    <property type="entry name" value="P-TYPE CU(+) TRANSPORTER"/>
    <property type="match status" value="1"/>
</dbReference>
<evidence type="ECO:0000313" key="8">
    <source>
        <dbReference type="Proteomes" id="UP000554284"/>
    </source>
</evidence>
<keyword evidence="4" id="KW-0812">Transmembrane</keyword>